<dbReference type="GeneID" id="87793186"/>
<feature type="domain" description="Knr4/Smi1-like" evidence="1">
    <location>
        <begin position="126"/>
        <end position="236"/>
    </location>
</feature>
<proteinExistence type="predicted"/>
<reference evidence="2 3" key="1">
    <citation type="submission" date="2007-08" db="EMBL/GenBank/DDBJ databases">
        <authorList>
            <person name="Fulton L."/>
            <person name="Clifton S."/>
            <person name="Fulton B."/>
            <person name="Xu J."/>
            <person name="Minx P."/>
            <person name="Pepin K.H."/>
            <person name="Johnson M."/>
            <person name="Thiruvilangam P."/>
            <person name="Bhonagiri V."/>
            <person name="Nash W.E."/>
            <person name="Mardis E.R."/>
            <person name="Wilson R.K."/>
        </authorList>
    </citation>
    <scope>NUCLEOTIDE SEQUENCE [LARGE SCALE GENOMIC DNA]</scope>
    <source>
        <strain evidence="3">ATCC BAA-613 / DSM 15670 / CCUG 46953 / JCM 12243 / WAL 16351</strain>
    </source>
</reference>
<dbReference type="AlphaFoldDB" id="A8RVV7"/>
<dbReference type="Gene3D" id="3.40.1580.10">
    <property type="entry name" value="SMI1/KNR4-like"/>
    <property type="match status" value="1"/>
</dbReference>
<dbReference type="InterPro" id="IPR018958">
    <property type="entry name" value="Knr4/Smi1-like_dom"/>
</dbReference>
<dbReference type="RefSeq" id="WP_002569129.1">
    <property type="nucleotide sequence ID" value="NZ_DS480691.1"/>
</dbReference>
<sequence>MVQAWRKVDFGTGTVTFLDDTQKEDMLQVEYPNGFLLDMGWYQDRYIISIIHNFDWTHPVKRYETADGNQLPALLTEAVRFVEKKSRTAEREKSEVNMMQVRKLEGYRDKIKAAYEASAFTKGTRPEPEDAVKRFESRYTPIPAEYRWLLLNFGGCYLAEPWIFTLKELEEAYPIFQEAYEDYMSEYDHGPTFPIGGLGDGSIVFIDLESGRVRGYNRDYADLEEIAENFSSLLLGLVEQALELGNLCKEL</sequence>
<dbReference type="EMBL" id="ABCC02000034">
    <property type="protein sequence ID" value="EDP15470.1"/>
    <property type="molecule type" value="Genomic_DNA"/>
</dbReference>
<dbReference type="PaxDb" id="411902-CLOBOL_04391"/>
<name>A8RVV7_ENTBW</name>
<evidence type="ECO:0000313" key="3">
    <source>
        <dbReference type="Proteomes" id="UP000005396"/>
    </source>
</evidence>
<reference evidence="2 3" key="2">
    <citation type="submission" date="2007-09" db="EMBL/GenBank/DDBJ databases">
        <title>Draft genome sequence of Clostridium bolteae (ATCC BAA-613).</title>
        <authorList>
            <person name="Sudarsanam P."/>
            <person name="Ley R."/>
            <person name="Guruge J."/>
            <person name="Turnbaugh P.J."/>
            <person name="Mahowald M."/>
            <person name="Liep D."/>
            <person name="Gordon J."/>
        </authorList>
    </citation>
    <scope>NUCLEOTIDE SEQUENCE [LARGE SCALE GENOMIC DNA]</scope>
    <source>
        <strain evidence="3">ATCC BAA-613 / DSM 15670 / CCUG 46953 / JCM 12243 / WAL 16351</strain>
    </source>
</reference>
<organism evidence="2 3">
    <name type="scientific">Enterocloster bolteae (strain ATCC BAA-613 / DSM 15670 / CCUG 46953 / JCM 12243 / WAL 16351)</name>
    <name type="common">Clostridium bolteae</name>
    <dbReference type="NCBI Taxonomy" id="411902"/>
    <lineage>
        <taxon>Bacteria</taxon>
        <taxon>Bacillati</taxon>
        <taxon>Bacillota</taxon>
        <taxon>Clostridia</taxon>
        <taxon>Lachnospirales</taxon>
        <taxon>Lachnospiraceae</taxon>
        <taxon>Enterocloster</taxon>
    </lineage>
</organism>
<dbReference type="HOGENOM" id="CLU_1105627_0_0_9"/>
<comment type="caution">
    <text evidence="2">The sequence shown here is derived from an EMBL/GenBank/DDBJ whole genome shotgun (WGS) entry which is preliminary data.</text>
</comment>
<evidence type="ECO:0000313" key="2">
    <source>
        <dbReference type="EMBL" id="EDP15470.1"/>
    </source>
</evidence>
<evidence type="ECO:0000259" key="1">
    <source>
        <dbReference type="SMART" id="SM00860"/>
    </source>
</evidence>
<accession>A8RVV7</accession>
<dbReference type="SUPFAM" id="SSF160631">
    <property type="entry name" value="SMI1/KNR4-like"/>
    <property type="match status" value="1"/>
</dbReference>
<dbReference type="InterPro" id="IPR037883">
    <property type="entry name" value="Knr4/Smi1-like_sf"/>
</dbReference>
<dbReference type="Proteomes" id="UP000005396">
    <property type="component" value="Unassembled WGS sequence"/>
</dbReference>
<gene>
    <name evidence="2" type="ORF">CLOBOL_04391</name>
</gene>
<dbReference type="SMART" id="SM00860">
    <property type="entry name" value="SMI1_KNR4"/>
    <property type="match status" value="1"/>
</dbReference>
<protein>
    <recommendedName>
        <fullName evidence="1">Knr4/Smi1-like domain-containing protein</fullName>
    </recommendedName>
</protein>
<dbReference type="Pfam" id="PF09346">
    <property type="entry name" value="SMI1_KNR4"/>
    <property type="match status" value="1"/>
</dbReference>
<dbReference type="eggNOG" id="ENOG502ZC7U">
    <property type="taxonomic scope" value="Bacteria"/>
</dbReference>